<gene>
    <name evidence="1" type="ORF">LX70_04075</name>
</gene>
<keyword evidence="1" id="KW-0808">Transferase</keyword>
<dbReference type="RefSeq" id="WP_105516605.1">
    <property type="nucleotide sequence ID" value="NZ_PVEP01000019.1"/>
</dbReference>
<evidence type="ECO:0000313" key="2">
    <source>
        <dbReference type="Proteomes" id="UP000238338"/>
    </source>
</evidence>
<organism evidence="1 2">
    <name type="scientific">Albidovulum denitrificans</name>
    <dbReference type="NCBI Taxonomy" id="404881"/>
    <lineage>
        <taxon>Bacteria</taxon>
        <taxon>Pseudomonadati</taxon>
        <taxon>Pseudomonadota</taxon>
        <taxon>Alphaproteobacteria</taxon>
        <taxon>Rhodobacterales</taxon>
        <taxon>Paracoccaceae</taxon>
        <taxon>Albidovulum</taxon>
    </lineage>
</organism>
<dbReference type="Pfam" id="PF03567">
    <property type="entry name" value="Sulfotransfer_2"/>
    <property type="match status" value="1"/>
</dbReference>
<dbReference type="GO" id="GO:0008146">
    <property type="term" value="F:sulfotransferase activity"/>
    <property type="evidence" value="ECO:0007669"/>
    <property type="project" value="InterPro"/>
</dbReference>
<reference evidence="1 2" key="1">
    <citation type="submission" date="2018-02" db="EMBL/GenBank/DDBJ databases">
        <title>Genomic Encyclopedia of Archaeal and Bacterial Type Strains, Phase II (KMG-II): from individual species to whole genera.</title>
        <authorList>
            <person name="Goeker M."/>
        </authorList>
    </citation>
    <scope>NUCLEOTIDE SEQUENCE [LARGE SCALE GENOMIC DNA]</scope>
    <source>
        <strain evidence="1 2">DSM 18921</strain>
    </source>
</reference>
<sequence length="254" mass="28346">MTTIVFLHIPKTAGQTVHNALAEAVGHDAVSPVRVHTQAAADAQMPAGYRLYSGHLDWTGLGDLPPDRFVFSILRDPRERIASFYFFLRKEAEALSEADLTRPENLGKLRALTWSADAYFFGGDANWQRFIRDHYDNFYCSYFATRKMRGRGDLAGLTPDEVLSRALSGAEELDAIYEISGLEALDRDLSALLKRPVRASGVVQNAGPLDRNLRRWPRLLEAFEDPASAERLAGYASLDDRFMQRLGLVPDADG</sequence>
<protein>
    <submittedName>
        <fullName evidence="1">Sulfotransferase family protein</fullName>
    </submittedName>
</protein>
<comment type="caution">
    <text evidence="1">The sequence shown here is derived from an EMBL/GenBank/DDBJ whole genome shotgun (WGS) entry which is preliminary data.</text>
</comment>
<evidence type="ECO:0000313" key="1">
    <source>
        <dbReference type="EMBL" id="PQV52808.1"/>
    </source>
</evidence>
<dbReference type="GO" id="GO:0016020">
    <property type="term" value="C:membrane"/>
    <property type="evidence" value="ECO:0007669"/>
    <property type="project" value="InterPro"/>
</dbReference>
<accession>A0A2S8RW76</accession>
<name>A0A2S8RW76_9RHOB</name>
<dbReference type="AlphaFoldDB" id="A0A2S8RW76"/>
<dbReference type="SUPFAM" id="SSF52540">
    <property type="entry name" value="P-loop containing nucleoside triphosphate hydrolases"/>
    <property type="match status" value="1"/>
</dbReference>
<keyword evidence="2" id="KW-1185">Reference proteome</keyword>
<proteinExistence type="predicted"/>
<dbReference type="Proteomes" id="UP000238338">
    <property type="component" value="Unassembled WGS sequence"/>
</dbReference>
<dbReference type="OrthoDB" id="1407035at2"/>
<dbReference type="InterPro" id="IPR027417">
    <property type="entry name" value="P-loop_NTPase"/>
</dbReference>
<dbReference type="InterPro" id="IPR005331">
    <property type="entry name" value="Sulfotransferase"/>
</dbReference>
<dbReference type="EMBL" id="PVEP01000019">
    <property type="protein sequence ID" value="PQV52808.1"/>
    <property type="molecule type" value="Genomic_DNA"/>
</dbReference>
<dbReference type="Gene3D" id="3.40.50.300">
    <property type="entry name" value="P-loop containing nucleotide triphosphate hydrolases"/>
    <property type="match status" value="1"/>
</dbReference>